<evidence type="ECO:0000256" key="5">
    <source>
        <dbReference type="ARBA" id="ARBA00022691"/>
    </source>
</evidence>
<evidence type="ECO:0000256" key="2">
    <source>
        <dbReference type="ARBA" id="ARBA00022454"/>
    </source>
</evidence>
<evidence type="ECO:0000256" key="10">
    <source>
        <dbReference type="SAM" id="MobiDB-lite"/>
    </source>
</evidence>
<dbReference type="SMART" id="SM00317">
    <property type="entry name" value="SET"/>
    <property type="match status" value="1"/>
</dbReference>
<dbReference type="SUPFAM" id="SSF82199">
    <property type="entry name" value="SET domain"/>
    <property type="match status" value="1"/>
</dbReference>
<dbReference type="PROSITE" id="PS50280">
    <property type="entry name" value="SET"/>
    <property type="match status" value="1"/>
</dbReference>
<dbReference type="InterPro" id="IPR051357">
    <property type="entry name" value="H3K9_HMTase_SUVAR3-9"/>
</dbReference>
<organism evidence="15 16">
    <name type="scientific">Vitis vinifera</name>
    <name type="common">Grape</name>
    <dbReference type="NCBI Taxonomy" id="29760"/>
    <lineage>
        <taxon>Eukaryota</taxon>
        <taxon>Viridiplantae</taxon>
        <taxon>Streptophyta</taxon>
        <taxon>Embryophyta</taxon>
        <taxon>Tracheophyta</taxon>
        <taxon>Spermatophyta</taxon>
        <taxon>Magnoliopsida</taxon>
        <taxon>eudicotyledons</taxon>
        <taxon>Gunneridae</taxon>
        <taxon>Pentapetalae</taxon>
        <taxon>rosids</taxon>
        <taxon>Vitales</taxon>
        <taxon>Vitaceae</taxon>
        <taxon>Viteae</taxon>
        <taxon>Vitis</taxon>
    </lineage>
</organism>
<dbReference type="InterPro" id="IPR046341">
    <property type="entry name" value="SET_dom_sf"/>
</dbReference>
<dbReference type="InterPro" id="IPR015947">
    <property type="entry name" value="PUA-like_sf"/>
</dbReference>
<evidence type="ECO:0000259" key="13">
    <source>
        <dbReference type="PROSITE" id="PS50868"/>
    </source>
</evidence>
<dbReference type="EMBL" id="CP126648">
    <property type="protein sequence ID" value="WJZ81807.1"/>
    <property type="molecule type" value="Genomic_DNA"/>
</dbReference>
<dbReference type="Pfam" id="PF02182">
    <property type="entry name" value="SAD_SRA"/>
    <property type="match status" value="1"/>
</dbReference>
<keyword evidence="3" id="KW-0489">Methyltransferase</keyword>
<gene>
    <name evidence="15" type="ORF">VitviT2T_001626</name>
</gene>
<dbReference type="InterPro" id="IPR003616">
    <property type="entry name" value="Post-SET_dom"/>
</dbReference>
<evidence type="ECO:0000256" key="3">
    <source>
        <dbReference type="ARBA" id="ARBA00022603"/>
    </source>
</evidence>
<dbReference type="InterPro" id="IPR003105">
    <property type="entry name" value="SRA_YDG"/>
</dbReference>
<evidence type="ECO:0000313" key="15">
    <source>
        <dbReference type="EMBL" id="WJZ81807.1"/>
    </source>
</evidence>
<feature type="compositionally biased region" description="Polar residues" evidence="10">
    <location>
        <begin position="7"/>
        <end position="30"/>
    </location>
</feature>
<dbReference type="PROSITE" id="PS50867">
    <property type="entry name" value="PRE_SET"/>
    <property type="match status" value="1"/>
</dbReference>
<accession>A0ABY9BG11</accession>
<evidence type="ECO:0000256" key="1">
    <source>
        <dbReference type="ARBA" id="ARBA00004584"/>
    </source>
</evidence>
<dbReference type="Gene3D" id="2.170.270.10">
    <property type="entry name" value="SET domain"/>
    <property type="match status" value="1"/>
</dbReference>
<evidence type="ECO:0000259" key="14">
    <source>
        <dbReference type="PROSITE" id="PS51015"/>
    </source>
</evidence>
<dbReference type="PROSITE" id="PS51015">
    <property type="entry name" value="YDG"/>
    <property type="match status" value="1"/>
</dbReference>
<reference evidence="15 16" key="1">
    <citation type="journal article" date="2023" name="Hortic Res">
        <title>The complete reference genome for grapevine (Vitis vinifera L.) genetics and breeding.</title>
        <authorList>
            <person name="Shi X."/>
            <person name="Cao S."/>
            <person name="Wang X."/>
            <person name="Huang S."/>
            <person name="Wang Y."/>
            <person name="Liu Z."/>
            <person name="Liu W."/>
            <person name="Leng X."/>
            <person name="Peng Y."/>
            <person name="Wang N."/>
            <person name="Wang Y."/>
            <person name="Ma Z."/>
            <person name="Xu X."/>
            <person name="Zhang F."/>
            <person name="Xue H."/>
            <person name="Zhong H."/>
            <person name="Wang Y."/>
            <person name="Zhang K."/>
            <person name="Velt A."/>
            <person name="Avia K."/>
            <person name="Holtgrawe D."/>
            <person name="Grimplet J."/>
            <person name="Matus J.T."/>
            <person name="Ware D."/>
            <person name="Wu X."/>
            <person name="Wang H."/>
            <person name="Liu C."/>
            <person name="Fang Y."/>
            <person name="Rustenholz C."/>
            <person name="Cheng Z."/>
            <person name="Xiao H."/>
            <person name="Zhou Y."/>
        </authorList>
    </citation>
    <scope>NUCLEOTIDE SEQUENCE [LARGE SCALE GENOMIC DNA]</scope>
    <source>
        <strain evidence="16">cv. Pinot noir / PN40024</strain>
        <tissue evidence="15">Leaf</tissue>
    </source>
</reference>
<keyword evidence="8" id="KW-0137">Centromere</keyword>
<feature type="domain" description="Pre-SET" evidence="12">
    <location>
        <begin position="364"/>
        <end position="427"/>
    </location>
</feature>
<dbReference type="SMART" id="SM00466">
    <property type="entry name" value="SRA"/>
    <property type="match status" value="1"/>
</dbReference>
<keyword evidence="2" id="KW-0158">Chromosome</keyword>
<keyword evidence="6" id="KW-0156">Chromatin regulator</keyword>
<evidence type="ECO:0000313" key="16">
    <source>
        <dbReference type="Proteomes" id="UP001227230"/>
    </source>
</evidence>
<evidence type="ECO:0000256" key="6">
    <source>
        <dbReference type="ARBA" id="ARBA00022853"/>
    </source>
</evidence>
<evidence type="ECO:0000256" key="8">
    <source>
        <dbReference type="ARBA" id="ARBA00023328"/>
    </source>
</evidence>
<dbReference type="Pfam" id="PF00856">
    <property type="entry name" value="SET"/>
    <property type="match status" value="1"/>
</dbReference>
<dbReference type="PROSITE" id="PS51575">
    <property type="entry name" value="SAM_MT43_SUVAR39_2"/>
    <property type="match status" value="1"/>
</dbReference>
<dbReference type="Pfam" id="PF05033">
    <property type="entry name" value="Pre-SET"/>
    <property type="match status" value="1"/>
</dbReference>
<feature type="domain" description="SET" evidence="11">
    <location>
        <begin position="430"/>
        <end position="575"/>
    </location>
</feature>
<evidence type="ECO:0008006" key="17">
    <source>
        <dbReference type="Google" id="ProtNLM"/>
    </source>
</evidence>
<dbReference type="SUPFAM" id="SSF88697">
    <property type="entry name" value="PUA domain-like"/>
    <property type="match status" value="1"/>
</dbReference>
<dbReference type="InterPro" id="IPR036987">
    <property type="entry name" value="SRA-YDG_sf"/>
</dbReference>
<feature type="domain" description="YDG" evidence="14">
    <location>
        <begin position="131"/>
        <end position="286"/>
    </location>
</feature>
<evidence type="ECO:0000259" key="11">
    <source>
        <dbReference type="PROSITE" id="PS50280"/>
    </source>
</evidence>
<dbReference type="SMART" id="SM00468">
    <property type="entry name" value="PreSET"/>
    <property type="match status" value="1"/>
</dbReference>
<dbReference type="Proteomes" id="UP001227230">
    <property type="component" value="Chromosome 1"/>
</dbReference>
<feature type="region of interest" description="Disordered" evidence="10">
    <location>
        <begin position="1"/>
        <end position="80"/>
    </location>
</feature>
<proteinExistence type="predicted"/>
<evidence type="ECO:0000256" key="9">
    <source>
        <dbReference type="PROSITE-ProRule" id="PRU00358"/>
    </source>
</evidence>
<dbReference type="PANTHER" id="PTHR45660">
    <property type="entry name" value="HISTONE-LYSINE N-METHYLTRANSFERASE SETMAR"/>
    <property type="match status" value="1"/>
</dbReference>
<dbReference type="InterPro" id="IPR025794">
    <property type="entry name" value="H3-K9-MeTrfase_plant"/>
</dbReference>
<dbReference type="InterPro" id="IPR001214">
    <property type="entry name" value="SET_dom"/>
</dbReference>
<evidence type="ECO:0000256" key="4">
    <source>
        <dbReference type="ARBA" id="ARBA00022679"/>
    </source>
</evidence>
<evidence type="ECO:0000259" key="12">
    <source>
        <dbReference type="PROSITE" id="PS50867"/>
    </source>
</evidence>
<keyword evidence="7 9" id="KW-0539">Nucleus</keyword>
<feature type="domain" description="Post-SET" evidence="13">
    <location>
        <begin position="589"/>
        <end position="605"/>
    </location>
</feature>
<comment type="subcellular location">
    <subcellularLocation>
        <location evidence="1">Chromosome</location>
        <location evidence="1">Centromere</location>
    </subcellularLocation>
    <subcellularLocation>
        <location evidence="9">Nucleus</location>
    </subcellularLocation>
</comment>
<keyword evidence="5" id="KW-0949">S-adenosyl-L-methionine</keyword>
<dbReference type="PANTHER" id="PTHR45660:SF94">
    <property type="entry name" value="HISTONE-LYSINE N-METHYLTRANSFERASE, H3 LYSINE-9 SPECIFIC SUVH4"/>
    <property type="match status" value="1"/>
</dbReference>
<sequence length="605" mass="67811">MDVVESSKGTGSSEMEPQMSQNATEKNSAEQVMVQRRVRPRLMSIPRSKKPYYGSPSKRSIGLPKKTDSGSHPINATGTSDVETSDHIMVKKTIKIFNKHRLHFVQEAKCSSKRPDLKAMNKMSKNKKRLGHLPGVSVGQQFFSRAEMVVVGLHGRWMSGIDYMGKSYKKQGEYNNYTFPLAVAVVLSGNYEDNEDDMEEVVYSGEGGNDILGTKQQIRDQVMERGNLALKNSMEQLVPVRVIRGHKFRDTYPRKVYTYDGLYMINEYWEEKGISGFIVFKYKLDRFGGQPKASSKVLFSNKKSSSRAPSAKDELVCKDIAKGQEKLRIPVINEVDNHRGALEGFTYSNSLKVADNVILPPNAAGCNCKGKCTNPMSCSCAERNGSSFPYVLENGNRLLFEPKDVVFECGPNCGCGPNCLNRTSQQGIKYHLEVFRTKEKGWGVRTLDFIPSGSPVCEYIGELKRTKDINDVFDNDYIFEIDCWQTMHGIGGREKRLKDVQIPVHNNVDNIDDMPEYCIDARKTGSVSRFVNHSCEPNLFVQCVLSSHHDLELAQVVLFAAENITPSQELTYDYGYILDGVVGPDGNIKELACRCGAASCSKRLY</sequence>
<protein>
    <recommendedName>
        <fullName evidence="17">Histone-lysine N-methyltransferase, H3 lysine-9 specific SUVH4</fullName>
    </recommendedName>
</protein>
<dbReference type="InterPro" id="IPR007728">
    <property type="entry name" value="Pre-SET_dom"/>
</dbReference>
<dbReference type="Gene3D" id="2.30.280.10">
    <property type="entry name" value="SRA-YDG"/>
    <property type="match status" value="1"/>
</dbReference>
<dbReference type="PROSITE" id="PS50868">
    <property type="entry name" value="POST_SET"/>
    <property type="match status" value="1"/>
</dbReference>
<keyword evidence="4" id="KW-0808">Transferase</keyword>
<evidence type="ECO:0000256" key="7">
    <source>
        <dbReference type="ARBA" id="ARBA00023242"/>
    </source>
</evidence>
<name>A0ABY9BG11_VITVI</name>
<keyword evidence="16" id="KW-1185">Reference proteome</keyword>
<feature type="compositionally biased region" description="Polar residues" evidence="10">
    <location>
        <begin position="70"/>
        <end position="80"/>
    </location>
</feature>